<dbReference type="SMART" id="SM00256">
    <property type="entry name" value="FBOX"/>
    <property type="match status" value="1"/>
</dbReference>
<organism evidence="2 3">
    <name type="scientific">Sorghum bicolor</name>
    <name type="common">Sorghum</name>
    <name type="synonym">Sorghum vulgare</name>
    <dbReference type="NCBI Taxonomy" id="4558"/>
    <lineage>
        <taxon>Eukaryota</taxon>
        <taxon>Viridiplantae</taxon>
        <taxon>Streptophyta</taxon>
        <taxon>Embryophyta</taxon>
        <taxon>Tracheophyta</taxon>
        <taxon>Spermatophyta</taxon>
        <taxon>Magnoliopsida</taxon>
        <taxon>Liliopsida</taxon>
        <taxon>Poales</taxon>
        <taxon>Poaceae</taxon>
        <taxon>PACMAD clade</taxon>
        <taxon>Panicoideae</taxon>
        <taxon>Andropogonodae</taxon>
        <taxon>Andropogoneae</taxon>
        <taxon>Sorghinae</taxon>
        <taxon>Sorghum</taxon>
    </lineage>
</organism>
<dbReference type="InterPro" id="IPR036047">
    <property type="entry name" value="F-box-like_dom_sf"/>
</dbReference>
<name>A0A921URS9_SORBI</name>
<evidence type="ECO:0000259" key="1">
    <source>
        <dbReference type="PROSITE" id="PS50181"/>
    </source>
</evidence>
<dbReference type="KEGG" id="sbi:8063631"/>
<dbReference type="SUPFAM" id="SSF50969">
    <property type="entry name" value="YVTN repeat-like/Quinoprotein amine dehydrogenase"/>
    <property type="match status" value="1"/>
</dbReference>
<dbReference type="InterPro" id="IPR055290">
    <property type="entry name" value="At3g26010-like"/>
</dbReference>
<comment type="caution">
    <text evidence="2">The sequence shown here is derived from an EMBL/GenBank/DDBJ whole genome shotgun (WGS) entry which is preliminary data.</text>
</comment>
<protein>
    <recommendedName>
        <fullName evidence="1">F-box domain-containing protein</fullName>
    </recommendedName>
</protein>
<proteinExistence type="predicted"/>
<dbReference type="AlphaFoldDB" id="A0A921URS9"/>
<dbReference type="Proteomes" id="UP000807115">
    <property type="component" value="Chromosome 2"/>
</dbReference>
<sequence length="394" mass="44173">MDCPNPRRSSAAAVAACLPDDALVDVFSRLPVKSLHLSKCVCKRWRDIIADPLHGKILPQTLVGFFSTVFPDDGTLSFHEFVDLLGTSAAPPPLLDPSFPFLDELPAGIDCRLRVISDSCNGLLLFEYGQEPPESMGYIVFNPATEQCVVVPGIWTADARRCLCTRAYLLYDPAVSSHFHIVMFWEEQEGLVTVLAYSSETRAWSHSEKDWSPEEQGRPTEAWRRRYVGVNKGIFTSRGAFVNGALYLLVMVDDDYVMLEVDVEGKTRSIIPVPIDVHSVDHPCGRRVLFFGQSQGRLHCVSHGSAGCDLSIWVIEDHHGTTKQWVLKHTVSCVRLSGRERCRDARADYTVVAIHPDGNTLFVLNSYTRKLISYDVDRNRVRDLCTLDHYIMSG</sequence>
<reference evidence="2" key="1">
    <citation type="journal article" date="2019" name="BMC Genomics">
        <title>A new reference genome for Sorghum bicolor reveals high levels of sequence similarity between sweet and grain genotypes: implications for the genetics of sugar metabolism.</title>
        <authorList>
            <person name="Cooper E.A."/>
            <person name="Brenton Z.W."/>
            <person name="Flinn B.S."/>
            <person name="Jenkins J."/>
            <person name="Shu S."/>
            <person name="Flowers D."/>
            <person name="Luo F."/>
            <person name="Wang Y."/>
            <person name="Xia P."/>
            <person name="Barry K."/>
            <person name="Daum C."/>
            <person name="Lipzen A."/>
            <person name="Yoshinaga Y."/>
            <person name="Schmutz J."/>
            <person name="Saski C."/>
            <person name="Vermerris W."/>
            <person name="Kresovich S."/>
        </authorList>
    </citation>
    <scope>NUCLEOTIDE SEQUENCE</scope>
</reference>
<dbReference type="EMBL" id="CM027681">
    <property type="protein sequence ID" value="KAG0541963.1"/>
    <property type="molecule type" value="Genomic_DNA"/>
</dbReference>
<evidence type="ECO:0000313" key="3">
    <source>
        <dbReference type="Proteomes" id="UP000807115"/>
    </source>
</evidence>
<feature type="domain" description="F-box" evidence="1">
    <location>
        <begin position="12"/>
        <end position="61"/>
    </location>
</feature>
<dbReference type="InterPro" id="IPR011044">
    <property type="entry name" value="Quino_amine_DH_bsu"/>
</dbReference>
<dbReference type="InterPro" id="IPR001810">
    <property type="entry name" value="F-box_dom"/>
</dbReference>
<dbReference type="Gene3D" id="1.20.1280.50">
    <property type="match status" value="1"/>
</dbReference>
<dbReference type="OrthoDB" id="674184at2759"/>
<dbReference type="Pfam" id="PF08268">
    <property type="entry name" value="FBA_3"/>
    <property type="match status" value="1"/>
</dbReference>
<accession>A0A921URS9</accession>
<dbReference type="InterPro" id="IPR017451">
    <property type="entry name" value="F-box-assoc_interact_dom"/>
</dbReference>
<dbReference type="PANTHER" id="PTHR35546">
    <property type="entry name" value="F-BOX PROTEIN INTERACTION DOMAIN PROTEIN-RELATED"/>
    <property type="match status" value="1"/>
</dbReference>
<dbReference type="PANTHER" id="PTHR35546:SF46">
    <property type="entry name" value="F-BOX DOMAIN-CONTAINING PROTEIN"/>
    <property type="match status" value="1"/>
</dbReference>
<dbReference type="SUPFAM" id="SSF81383">
    <property type="entry name" value="F-box domain"/>
    <property type="match status" value="1"/>
</dbReference>
<evidence type="ECO:0000313" key="2">
    <source>
        <dbReference type="EMBL" id="KAG0541963.1"/>
    </source>
</evidence>
<reference evidence="2" key="2">
    <citation type="submission" date="2020-10" db="EMBL/GenBank/DDBJ databases">
        <authorList>
            <person name="Cooper E.A."/>
            <person name="Brenton Z.W."/>
            <person name="Flinn B.S."/>
            <person name="Jenkins J."/>
            <person name="Shu S."/>
            <person name="Flowers D."/>
            <person name="Luo F."/>
            <person name="Wang Y."/>
            <person name="Xia P."/>
            <person name="Barry K."/>
            <person name="Daum C."/>
            <person name="Lipzen A."/>
            <person name="Yoshinaga Y."/>
            <person name="Schmutz J."/>
            <person name="Saski C."/>
            <person name="Vermerris W."/>
            <person name="Kresovich S."/>
        </authorList>
    </citation>
    <scope>NUCLEOTIDE SEQUENCE</scope>
</reference>
<dbReference type="Pfam" id="PF00646">
    <property type="entry name" value="F-box"/>
    <property type="match status" value="1"/>
</dbReference>
<gene>
    <name evidence="2" type="ORF">BDA96_02G061600</name>
</gene>
<dbReference type="NCBIfam" id="TIGR01640">
    <property type="entry name" value="F_box_assoc_1"/>
    <property type="match status" value="1"/>
</dbReference>
<dbReference type="InterPro" id="IPR013187">
    <property type="entry name" value="F-box-assoc_dom_typ3"/>
</dbReference>
<dbReference type="PROSITE" id="PS50181">
    <property type="entry name" value="FBOX"/>
    <property type="match status" value="1"/>
</dbReference>